<dbReference type="InterPro" id="IPR010453">
    <property type="entry name" value="RNA_pol_arenavir"/>
</dbReference>
<dbReference type="GO" id="GO:0075526">
    <property type="term" value="P:cap snatching"/>
    <property type="evidence" value="ECO:0007669"/>
    <property type="project" value="UniProtKB-UniRule"/>
</dbReference>
<dbReference type="PROSITE" id="PS50525">
    <property type="entry name" value="RDRP_SSRNA_NEG_SEG"/>
    <property type="match status" value="1"/>
</dbReference>
<evidence type="ECO:0000256" key="9">
    <source>
        <dbReference type="ARBA" id="ARBA00022842"/>
    </source>
</evidence>
<keyword evidence="6 14" id="KW-0479">Metal-binding</keyword>
<evidence type="ECO:0000259" key="16">
    <source>
        <dbReference type="PROSITE" id="PS50525"/>
    </source>
</evidence>
<dbReference type="Pfam" id="PF17296">
    <property type="entry name" value="ArenaCapSnatch"/>
    <property type="match status" value="1"/>
</dbReference>
<comment type="subunit">
    <text evidence="14">Homomultimer; the oligomeric structure is essential for the polymerase activity. Interacts with nucleoprotein N. Interacts with protein Z; this interaction inhibits viral transcription and replication, Z partially blocks the product exit tunnel for the releasing nascent RNA product.</text>
</comment>
<evidence type="ECO:0000256" key="4">
    <source>
        <dbReference type="ARBA" id="ARBA00022695"/>
    </source>
</evidence>
<comment type="domain">
    <text evidence="14">The N-terminus contains the endonuclease activity (endoN). The central region contains the RdRp activity.</text>
</comment>
<keyword evidence="3 14" id="KW-0808">Transferase</keyword>
<keyword evidence="10 14" id="KW-0946">Virion</keyword>
<sequence>MDETIINLKDLVRKYIPDLPEITLQKELLLSQQQVDMILTEGFKLLALIVELESAYSNNCTPNHEGMTVEQILRDNKVLTPSLPKLIPDGYNLLGETLILLETFVRVDSVSFEQKWKSDMAKLLCLKDDLARAGITLVPIVDGRTNYYNRFVPDWVTERFRWLMLNLVKGSRGSNIEIEEQEYKRLVHSLSKFENQSLGFENISTMQETGLEYRDKLRAVLLKGVDNKMRDSKVKERLLSLRLWYKHNVHDKGASKYKWTNKEELLQELEKLSSRSEHLNNRCHICSNRVFEICHNIVKFMGRFELETEERESNPGMICTKYLSLLSVCNKIKGSKVLNTRRNTLLYLDNVIINFLINEMIDNPSTIQVLKREGLIIGRLLTFANDRCFSVELSYNLIKRKFRFCPNWLTSCSKILSEEMPELYKVIKPFASKPDTEGLLKLISGLGDDPIIMNYKRDPQLVCTHENGNLNLNNDLFNYLKVLSGISLGMINSLKTSFSSRMIVNEQDASNFYGKVNLKEAYVQRFFLEDGVIGLLFYQKTGEKSRCYSIYLSTKQGLEYMGSFYADPKRYFLPIFSEGVLISMVDEMVGWLDFCPELQQEVSPMLNELLISILCSPSKRNQVFMQGLRYLVMAYVNQIHHVELMSKLEVKCASSADMSVQILASKLVMKVLDNKNGEHLTRRFKFCLNVSYLCHLITKETPDRLTDQIKCFEKFLEPKCKFESLIVNPTLDQQLTETEEDEVLRGLEKLLGKESECIEDISEPGISREILSMCLSCFNNGKLSVNGKLRSDPYKPSFTSTALDMSSNKSVVIPKLDELGNIISTYDYETMVSSCIVKMTEYFKTKGKYCVEMAHIDHLIYKNLSNLVSCGKSSELQEADDLSLLYESLTEEQISVFNQLKEEVIRTMSKMNDSHKNDQKKTASDDQAADPGWLMNLWSDLGVCRKIKQETSIHEIRDFDPQLIEEDVLKTMITRVYCSSKSSDFFLEDVVNPCPLDMLLRNGCTASFNEGDYFQCFKYILIISGFDQRLGSYEHRNKSRLGLKREALQVSEKARVSVRESNSEAIAKRLDKSFFTNSALRNLCFYTDESPTSFGPAGSDVGKLKFGLSYKEQVGSNRELYVGDLNTKLMTRLIEDFSQSVTDNMNFSCLNSEKEFEKAIGEMKMAVNLGDLCYSMDHSKWGPHMSPAIFYSFMMGLNLVDTKCSKPIDIKPIISILSWHIHKVVEVPFNVAQAYLTGLLKRDLGLMHSDSFNITESFMHRFMRERREIPSHIMSVLDMGQGILHNTSDLYGLITEQFINYALDFLYDVVPCSYTSSDDEILVLKMPTNTTSEEELKEMTLELIGFHDFLSSKLNKFISPKSVVGSFAAEFKSRFFVLGEEVPLLTKFVAASLHNIKCKTPIQLAETIDTICDQSVANGVSVSIIEKISERVNKLIKYSGFPGCPFLAVEKQDVKDWVDGTRSYRLQRNIEYFLEKTELTKSVRSICYKIFQKVKSGQISEHCLVSLVGNDGDKAFKGFLDSVGTTVNEIERFLEPRWLNLSTYGNLRLVLRTKIMTSKRLLEREEIPNLIKSLQSKLSKNFTRGAKKILAESINKSAFQSSIASGFIGFCKSMGSKCVRDGSGNFLYIKDLTRKITKCDCDVCGFWPGVLFCKRAIESVSNYSRPILWDYFSILLCNACELGEWVFSDPREPQMRRFLNNRNLFWAIKPKVPNKVQERIGMNHVLQSVKRNYPHIYDEHLTPYLSEIQVGKLISSLSIRFLDICVALDMVNESLGIVAHILNDKREELYIVKQDECSMSHIREADYIDKDLGLSSQQICYNFKVQLLFSSMIQPLVLTTSTLKNFYWFGEALRIEDSTELDLGELTNFAVLIRDCGVERGMIMEDLSLGYIVSDISEPVLSVNHTVLMQQLDWGLLKNETELKALFETSRSDTVLFEFVLQITHTRTSTRFNLKRRVVYTMKFKVFMKVDKIHSEEKVWKVDDLELFVTGAGNNHFILDAAPQLSMEPLILGKKTFDLAELLSNQELNVKDDEALFGNISFDFGDHINTISNKFSYILTGPDVSDNPLIYDAGQFKQDNVVLSTMKVAILGNSILKAMTTLESKQERFKLFSGILRYSIKTKQIIDITQEEFLDLRQQYQSEVIESFKEIKDWIEFTSYKLCYSQHYDDLVVSDTSGRVRLRGVLCRRLTEGSVVDID</sequence>
<dbReference type="GO" id="GO:0039689">
    <property type="term" value="P:negative stranded viral RNA replication"/>
    <property type="evidence" value="ECO:0007669"/>
    <property type="project" value="UniProtKB-UniRule"/>
</dbReference>
<dbReference type="EC" id="3.1.-.-" evidence="14"/>
<dbReference type="GO" id="GO:0043657">
    <property type="term" value="C:host cell"/>
    <property type="evidence" value="ECO:0007669"/>
    <property type="project" value="UniProtKB-SubCell"/>
</dbReference>
<feature type="binding site" evidence="14">
    <location>
        <position position="89"/>
    </location>
    <ligand>
        <name>Mn(2+)</name>
        <dbReference type="ChEBI" id="CHEBI:29035"/>
        <label>2</label>
    </ligand>
</feature>
<dbReference type="GO" id="GO:0044423">
    <property type="term" value="C:virion component"/>
    <property type="evidence" value="ECO:0007669"/>
    <property type="project" value="UniProtKB-KW"/>
</dbReference>
<evidence type="ECO:0000256" key="3">
    <source>
        <dbReference type="ARBA" id="ARBA00022679"/>
    </source>
</evidence>
<keyword evidence="11 14" id="KW-0693">Viral RNA replication</keyword>
<evidence type="ECO:0000256" key="6">
    <source>
        <dbReference type="ARBA" id="ARBA00022723"/>
    </source>
</evidence>
<dbReference type="Pfam" id="PF06317">
    <property type="entry name" value="Arena_RNA_pol"/>
    <property type="match status" value="1"/>
</dbReference>
<evidence type="ECO:0000256" key="1">
    <source>
        <dbReference type="ARBA" id="ARBA00004340"/>
    </source>
</evidence>
<dbReference type="Gene3D" id="3.30.70.2640">
    <property type="entry name" value="Arenavirus RNA polymerase"/>
    <property type="match status" value="1"/>
</dbReference>
<comment type="similarity">
    <text evidence="14 15">Belongs to the Bunyavirales RNA polymerase family.</text>
</comment>
<dbReference type="HAMAP" id="MF_04086">
    <property type="entry name" value="ARENA_L"/>
    <property type="match status" value="1"/>
</dbReference>
<comment type="subcellular location">
    <subcellularLocation>
        <location evidence="1">Host cell</location>
    </subcellularLocation>
    <subcellularLocation>
        <location evidence="14 15">Virion</location>
    </subcellularLocation>
    <subcellularLocation>
        <location evidence="14 15">Host cytoplasm</location>
    </subcellularLocation>
</comment>
<feature type="binding site" evidence="14">
    <location>
        <position position="1319"/>
    </location>
    <ligand>
        <name>Mg(2+)</name>
        <dbReference type="ChEBI" id="CHEBI:18420"/>
        <note>catalytic; for RdRp activity</note>
    </ligand>
</feature>
<dbReference type="Gene3D" id="1.20.1440.300">
    <property type="entry name" value="RNA-directed RNA polymerase L, helical domain"/>
    <property type="match status" value="1"/>
</dbReference>
<comment type="cofactor">
    <cofactor evidence="14">
        <name>Mn(2+)</name>
        <dbReference type="ChEBI" id="CHEBI:29035"/>
    </cofactor>
    <text evidence="14">For endonuclease activity. Binds 2 Mn(2+) ions in the active site. The divalent metal ions are crucial for catalytic activity.</text>
</comment>
<feature type="binding site" evidence="14">
    <location>
        <position position="102"/>
    </location>
    <ligand>
        <name>Mn(2+)</name>
        <dbReference type="ChEBI" id="CHEBI:29035"/>
        <label>1</label>
    </ligand>
</feature>
<comment type="miscellaneous">
    <text evidence="14">Classified as His(-) endonuclease since it does not have a histidine upstream of the active site that coordinates the first cation. His(-) endonucleases display very low activity in vitro, although they are clearly active in vivo.</text>
</comment>
<dbReference type="EMBL" id="MG976577">
    <property type="protein sequence ID" value="AXB49214.1"/>
    <property type="molecule type" value="Genomic_RNA"/>
</dbReference>
<feature type="active site" evidence="14">
    <location>
        <position position="115"/>
    </location>
</feature>
<dbReference type="InterPro" id="IPR026382">
    <property type="entry name" value="CapSnatch_arenavir"/>
</dbReference>
<keyword evidence="8 14" id="KW-0378">Hydrolase</keyword>
<keyword evidence="14" id="KW-0464">Manganese</keyword>
<dbReference type="GO" id="GO:0046872">
    <property type="term" value="F:metal ion binding"/>
    <property type="evidence" value="ECO:0007669"/>
    <property type="project" value="UniProtKB-KW"/>
</dbReference>
<dbReference type="GO" id="GO:0016787">
    <property type="term" value="F:hydrolase activity"/>
    <property type="evidence" value="ECO:0007669"/>
    <property type="project" value="UniProtKB-KW"/>
</dbReference>
<proteinExistence type="inferred from homology"/>
<dbReference type="GO" id="GO:0030430">
    <property type="term" value="C:host cell cytoplasm"/>
    <property type="evidence" value="ECO:0007669"/>
    <property type="project" value="UniProtKB-SubCell"/>
</dbReference>
<evidence type="ECO:0000256" key="10">
    <source>
        <dbReference type="ARBA" id="ARBA00022844"/>
    </source>
</evidence>
<dbReference type="Proteomes" id="UP000501628">
    <property type="component" value="Genome"/>
</dbReference>
<dbReference type="GO" id="GO:0000166">
    <property type="term" value="F:nucleotide binding"/>
    <property type="evidence" value="ECO:0007669"/>
    <property type="project" value="UniProtKB-UniRule"/>
</dbReference>
<feature type="binding site" evidence="14">
    <location>
        <position position="51"/>
    </location>
    <ligand>
        <name>Mn(2+)</name>
        <dbReference type="ChEBI" id="CHEBI:29035"/>
        <label>1</label>
    </ligand>
</feature>
<keyword evidence="7 14" id="KW-0547">Nucleotide-binding</keyword>
<evidence type="ECO:0000256" key="12">
    <source>
        <dbReference type="ARBA" id="ARBA00023200"/>
    </source>
</evidence>
<organism evidence="17 18">
    <name type="scientific">Xapuri virus</name>
    <dbReference type="NCBI Taxonomy" id="2267561"/>
    <lineage>
        <taxon>Viruses</taxon>
        <taxon>Riboviria</taxon>
        <taxon>Orthornavirae</taxon>
        <taxon>Negarnaviricota</taxon>
        <taxon>Polyploviricotina</taxon>
        <taxon>Bunyaviricetes</taxon>
        <taxon>Hareavirales</taxon>
        <taxon>Arenaviridae</taxon>
        <taxon>Mammarenavirus</taxon>
        <taxon>Mammarenavirus xapuriense</taxon>
    </lineage>
</organism>
<comment type="catalytic activity">
    <reaction evidence="13 14 15">
        <text>RNA(n) + a ribonucleoside 5'-triphosphate = RNA(n+1) + diphosphate</text>
        <dbReference type="Rhea" id="RHEA:21248"/>
        <dbReference type="Rhea" id="RHEA-COMP:14527"/>
        <dbReference type="Rhea" id="RHEA-COMP:17342"/>
        <dbReference type="ChEBI" id="CHEBI:33019"/>
        <dbReference type="ChEBI" id="CHEBI:61557"/>
        <dbReference type="ChEBI" id="CHEBI:140395"/>
        <dbReference type="EC" id="2.7.7.48"/>
    </reaction>
</comment>
<dbReference type="PIRSF" id="PIRSF000836">
    <property type="entry name" value="L_ArenaV"/>
    <property type="match status" value="1"/>
</dbReference>
<evidence type="ECO:0000313" key="18">
    <source>
        <dbReference type="Proteomes" id="UP000501628"/>
    </source>
</evidence>
<evidence type="ECO:0000256" key="15">
    <source>
        <dbReference type="PIRNR" id="PIRNR000836"/>
    </source>
</evidence>
<name>A0A2Z5DEQ8_9VIRU</name>
<evidence type="ECO:0000256" key="2">
    <source>
        <dbReference type="ARBA" id="ARBA00022484"/>
    </source>
</evidence>
<evidence type="ECO:0000256" key="7">
    <source>
        <dbReference type="ARBA" id="ARBA00022741"/>
    </source>
</evidence>
<keyword evidence="18" id="KW-1185">Reference proteome</keyword>
<feature type="binding site" evidence="14">
    <location>
        <position position="89"/>
    </location>
    <ligand>
        <name>Mn(2+)</name>
        <dbReference type="ChEBI" id="CHEBI:29035"/>
        <label>1</label>
    </ligand>
</feature>
<gene>
    <name evidence="14" type="primary">L</name>
</gene>
<dbReference type="InterPro" id="IPR048006">
    <property type="entry name" value="CapSnatch_bunyavir"/>
</dbReference>
<keyword evidence="12 14" id="KW-1035">Host cytoplasm</keyword>
<protein>
    <recommendedName>
        <fullName evidence="14">RNA-directed RNA polymerase L</fullName>
        <shortName evidence="14">Protein L</shortName>
        <ecNumber evidence="14">2.7.7.48</ecNumber>
    </recommendedName>
    <alternativeName>
        <fullName evidence="14">Large structural protein</fullName>
    </alternativeName>
    <alternativeName>
        <fullName evidence="14">Replicase</fullName>
    </alternativeName>
    <alternativeName>
        <fullName evidence="14">Transcriptase</fullName>
    </alternativeName>
    <domain>
        <recommendedName>
            <fullName evidence="14">cap-snatching endonuclease</fullName>
            <ecNumber evidence="14">3.1.-.-</ecNumber>
        </recommendedName>
    </domain>
</protein>
<evidence type="ECO:0000313" key="17">
    <source>
        <dbReference type="EMBL" id="AXB49214.1"/>
    </source>
</evidence>
<accession>A0A2Z5DEQ8</accession>
<evidence type="ECO:0000256" key="8">
    <source>
        <dbReference type="ARBA" id="ARBA00022801"/>
    </source>
</evidence>
<keyword evidence="5 14" id="KW-1157">Cap snatching</keyword>
<comment type="cofactor">
    <cofactor evidence="14">
        <name>Mg(2+)</name>
        <dbReference type="ChEBI" id="CHEBI:18420"/>
    </cofactor>
    <cofactor evidence="14">
        <name>Mn(2+)</name>
        <dbReference type="ChEBI" id="CHEBI:29035"/>
    </cofactor>
    <text evidence="14">For polymerase activity.</text>
</comment>
<evidence type="ECO:0000256" key="13">
    <source>
        <dbReference type="ARBA" id="ARBA00048744"/>
    </source>
</evidence>
<evidence type="ECO:0000256" key="11">
    <source>
        <dbReference type="ARBA" id="ARBA00022953"/>
    </source>
</evidence>
<keyword evidence="2 14" id="KW-0696">RNA-directed RNA polymerase</keyword>
<comment type="function">
    <text evidence="14">RNA-dependent RNA polymerase, which is responsible for the replication and transcription of the viral RNA genome using antigenomic RNA as an intermediate. During transcription, synthesizes subgenomic RNAs and assures their capping by a cap-snatching mechanism, which involves the endonuclease activity cleaving the host capped pre-mRNAs. These short capped RNAs are then used as primers for viral transcription. The 3'-end of subgenomic mRNAs molecules are heterogeneous and not polyadenylated. The replicase function is to direct synthesis of antigenomic and genomic RNA which are encapsidated and non capped. As a consequence of the use of the same enzyme for both transcription and replication, these mechanisms need to be well coordinated. These processes may be regulated by proteins N and Z in a dose-dependent manner. Z protein inhibits the viral polymerase L und thus the viral transcription and RNA synthesis.</text>
</comment>
<dbReference type="GO" id="GO:0003968">
    <property type="term" value="F:RNA-directed RNA polymerase activity"/>
    <property type="evidence" value="ECO:0007669"/>
    <property type="project" value="UniProtKB-UniRule"/>
</dbReference>
<evidence type="ECO:0000256" key="5">
    <source>
        <dbReference type="ARBA" id="ARBA00022715"/>
    </source>
</evidence>
<keyword evidence="4 14" id="KW-0548">Nucleotidyltransferase</keyword>
<dbReference type="EC" id="2.7.7.48" evidence="14"/>
<keyword evidence="9 14" id="KW-0460">Magnesium</keyword>
<dbReference type="NCBIfam" id="TIGR04202">
    <property type="entry name" value="capSnatchArena"/>
    <property type="match status" value="1"/>
</dbReference>
<dbReference type="InterPro" id="IPR007099">
    <property type="entry name" value="RNA-dir_pol_NSvirus"/>
</dbReference>
<evidence type="ECO:0000256" key="14">
    <source>
        <dbReference type="HAMAP-Rule" id="MF_04086"/>
    </source>
</evidence>
<comment type="caution">
    <text evidence="14">Lacks conserved residue(s) required for the propagation of feature annotation.</text>
</comment>
<reference evidence="17 18" key="1">
    <citation type="journal article" date="2018" name="Emerg. Microbes Infect.">
        <title>Xapuri virus, a novel mammarenavirus: natural reassortment and increased diversity between New World viruses.</title>
        <authorList>
            <person name="Fernandes J."/>
            <person name="Guterres A."/>
            <person name="de Oliveira R.C."/>
            <person name="Chamberlain J."/>
            <person name="Lewandowski K."/>
            <person name="Teixeira B.R."/>
            <person name="Coelho T.A."/>
            <person name="Crisostomo C.F."/>
            <person name="Bonvicino C.R."/>
            <person name="D'Andrea P.S."/>
            <person name="Hewson R."/>
            <person name="de Lemos E.R."/>
        </authorList>
    </citation>
    <scope>NUCLEOTIDE SEQUENCE [LARGE SCALE GENOMIC DNA]</scope>
    <source>
        <strain evidence="17 18">LBCE 19881</strain>
    </source>
</reference>
<feature type="domain" description="RdRp catalytic" evidence="16">
    <location>
        <begin position="1162"/>
        <end position="1358"/>
    </location>
</feature>